<evidence type="ECO:0000313" key="3">
    <source>
        <dbReference type="EMBL" id="SCG80154.1"/>
    </source>
</evidence>
<evidence type="ECO:0000313" key="4">
    <source>
        <dbReference type="Proteomes" id="UP000198217"/>
    </source>
</evidence>
<name>A0A1C5KBM7_9ACTN</name>
<reference evidence="3 4" key="1">
    <citation type="submission" date="2016-06" db="EMBL/GenBank/DDBJ databases">
        <authorList>
            <person name="Kjaerup R.B."/>
            <person name="Dalgaard T.S."/>
            <person name="Juul-Madsen H.R."/>
        </authorList>
    </citation>
    <scope>NUCLEOTIDE SEQUENCE [LARGE SCALE GENOMIC DNA]</scope>
    <source>
        <strain evidence="3 4">DSM 43904</strain>
    </source>
</reference>
<dbReference type="InterPro" id="IPR050114">
    <property type="entry name" value="UPF0173_UPF0282_UlaG_hydrolase"/>
</dbReference>
<dbReference type="AlphaFoldDB" id="A0A1C5KBM7"/>
<sequence>MDSRVVLIGGPTVLIEVGGVRLLTDPTFDPAGSSYPLGPVRLEKVAGPALAAEALGHVDAVLLSHDQHPDNLDGAGREFLRTVPMVLTTPAAAARLGGTAVGLSSGDRCVVRGAGGSVTVTGVSAQHGPPRLSSVLGPVTGFLVQPAGARESIYVSGDTVAVDDVPAVPVGLAVLHGGAARLPAFGEAGLSFTAADLVAVAGRLGDCPVMVVHQEGWDHFGEEPAAVAAAFTRAGIADRLVPLTPGGTAAVRLS</sequence>
<proteinExistence type="predicted"/>
<dbReference type="RefSeq" id="WP_088997057.1">
    <property type="nucleotide sequence ID" value="NZ_LT607750.1"/>
</dbReference>
<keyword evidence="4" id="KW-1185">Reference proteome</keyword>
<dbReference type="PANTHER" id="PTHR43546:SF9">
    <property type="entry name" value="L-ASCORBATE-6-PHOSPHATE LACTONASE ULAG-RELATED"/>
    <property type="match status" value="1"/>
</dbReference>
<evidence type="ECO:0000256" key="1">
    <source>
        <dbReference type="ARBA" id="ARBA00022801"/>
    </source>
</evidence>
<dbReference type="Pfam" id="PF12706">
    <property type="entry name" value="Lactamase_B_2"/>
    <property type="match status" value="1"/>
</dbReference>
<dbReference type="Proteomes" id="UP000198217">
    <property type="component" value="Chromosome I"/>
</dbReference>
<keyword evidence="1" id="KW-0378">Hydrolase</keyword>
<dbReference type="InterPro" id="IPR001279">
    <property type="entry name" value="Metallo-B-lactamas"/>
</dbReference>
<gene>
    <name evidence="3" type="ORF">GA0070609_6278</name>
</gene>
<feature type="domain" description="Metallo-beta-lactamase" evidence="2">
    <location>
        <begin position="21"/>
        <end position="181"/>
    </location>
</feature>
<dbReference type="Gene3D" id="3.60.15.10">
    <property type="entry name" value="Ribonuclease Z/Hydroxyacylglutathione hydrolase-like"/>
    <property type="match status" value="1"/>
</dbReference>
<dbReference type="PANTHER" id="PTHR43546">
    <property type="entry name" value="UPF0173 METAL-DEPENDENT HYDROLASE MJ1163-RELATED"/>
    <property type="match status" value="1"/>
</dbReference>
<accession>A0A1C5KBM7</accession>
<organism evidence="3 4">
    <name type="scientific">Micromonospora echinaurantiaca</name>
    <dbReference type="NCBI Taxonomy" id="47857"/>
    <lineage>
        <taxon>Bacteria</taxon>
        <taxon>Bacillati</taxon>
        <taxon>Actinomycetota</taxon>
        <taxon>Actinomycetes</taxon>
        <taxon>Micromonosporales</taxon>
        <taxon>Micromonosporaceae</taxon>
        <taxon>Micromonospora</taxon>
    </lineage>
</organism>
<evidence type="ECO:0000259" key="2">
    <source>
        <dbReference type="Pfam" id="PF12706"/>
    </source>
</evidence>
<dbReference type="SUPFAM" id="SSF56281">
    <property type="entry name" value="Metallo-hydrolase/oxidoreductase"/>
    <property type="match status" value="1"/>
</dbReference>
<dbReference type="InterPro" id="IPR036866">
    <property type="entry name" value="RibonucZ/Hydroxyglut_hydro"/>
</dbReference>
<dbReference type="GO" id="GO:0016787">
    <property type="term" value="F:hydrolase activity"/>
    <property type="evidence" value="ECO:0007669"/>
    <property type="project" value="UniProtKB-KW"/>
</dbReference>
<dbReference type="EMBL" id="LT607750">
    <property type="protein sequence ID" value="SCG80154.1"/>
    <property type="molecule type" value="Genomic_DNA"/>
</dbReference>
<protein>
    <submittedName>
        <fullName evidence="3">L-ascorbate metabolism protein UlaG, beta-lactamase superfamily</fullName>
    </submittedName>
</protein>